<feature type="transmembrane region" description="Helical" evidence="3">
    <location>
        <begin position="230"/>
        <end position="251"/>
    </location>
</feature>
<reference evidence="6 7" key="1">
    <citation type="submission" date="2021-12" db="EMBL/GenBank/DDBJ databases">
        <title>Genome sequencing of bacteria with rrn-lacking chromosome and rrn-plasmid.</title>
        <authorList>
            <person name="Anda M."/>
            <person name="Iwasaki W."/>
        </authorList>
    </citation>
    <scope>NUCLEOTIDE SEQUENCE [LARGE SCALE GENOMIC DNA]</scope>
    <source>
        <strain evidence="6 7">NBRC 101262</strain>
    </source>
</reference>
<organism evidence="6 7">
    <name type="scientific">Persicobacter psychrovividus</name>
    <dbReference type="NCBI Taxonomy" id="387638"/>
    <lineage>
        <taxon>Bacteria</taxon>
        <taxon>Pseudomonadati</taxon>
        <taxon>Bacteroidota</taxon>
        <taxon>Cytophagia</taxon>
        <taxon>Cytophagales</taxon>
        <taxon>Persicobacteraceae</taxon>
        <taxon>Persicobacter</taxon>
    </lineage>
</organism>
<feature type="transmembrane region" description="Helical" evidence="3">
    <location>
        <begin position="482"/>
        <end position="502"/>
    </location>
</feature>
<evidence type="ECO:0000259" key="4">
    <source>
        <dbReference type="Pfam" id="PF01578"/>
    </source>
</evidence>
<feature type="transmembrane region" description="Helical" evidence="3">
    <location>
        <begin position="807"/>
        <end position="827"/>
    </location>
</feature>
<sequence>MNISLGNIGHLLTIFAFITSLVAAFSYYKATAGSKLKANDWLKNGRWAFLAHAVTTLGVFAILFTIVSGNHFEYNYAWSHSSKHLPWYYMLSAMWEGQEGSFLIWMVWNALLGVVLIFTNKSWEGPVMVVFALVQAFLASMVLGVVVGHTQIGLSPFALLRDAMDAPIFLSNPNFIPEDGSGLNPLLQSYWMVIHPPILFLGFATTLVPFAYATAALWTKRYQDWVRPALPWTLFSAAVLGFGILLGAYWAYETLNFGGYWNWDPVENSSYVPWLILVAAIHTMIVFKKNHTALKSSLGLCIAGFVLIVYSTFLTRSGILGNASVHSFTDLGLSGQLLIYLAVFTIGGFGLFLYRWRDLPVEGEEPSVYSREFWIFIGATTLCLMAFQVIIPTSIPVWNSIVKAFGGISNVALPTDQVAFYSKFQLWFAVAIALLSGTGQFFYWKKMDAQKFWDAITIPFILTLVFSGAIILLYPIADLSYIALVTAGMYCLTANGFILFSLLKKSPKLSGGAVTHIGMALMLIGILFSAGYSNVASLNQTGMPIFKDAKDKQFDQENLVLWVNKDRQMGQYILNYKGRRLEVDGMPNYVDHNLLKSTGDSRMKIAREDLAYEGRTYFHKGDTVEVHPENIYFEVDYKDLSNGQNFTLFPRAQVNPNMGMVISPDIKRGLTGDLYTHVSAFITPDQETEWSPAKTFEAKMGEQFIINDFVCRFDSLTKLNKIGDMPLNKEDVAVQATVTIFDQNRSYEVNPIFLVSGQQVGKIPEVSEDLGIKLSLSNIKPKEGIFVFEAQTSQKDYIVLKALNKPFINVLWLGTLLVMIGFSIAMVRRYQEFKKLRDKKSGKRFTAENKTEKSIPS</sequence>
<comment type="similarity">
    <text evidence="1">Belongs to the CcmF/CycK/Ccl1/NrfE/CcsA family.</text>
</comment>
<keyword evidence="2" id="KW-0201">Cytochrome c-type biogenesis</keyword>
<dbReference type="EMBL" id="AP025292">
    <property type="protein sequence ID" value="BDD00026.1"/>
    <property type="molecule type" value="Genomic_DNA"/>
</dbReference>
<name>A0ABM7VGD6_9BACT</name>
<evidence type="ECO:0000259" key="5">
    <source>
        <dbReference type="Pfam" id="PF16327"/>
    </source>
</evidence>
<evidence type="ECO:0000256" key="2">
    <source>
        <dbReference type="ARBA" id="ARBA00022748"/>
    </source>
</evidence>
<dbReference type="InterPro" id="IPR003567">
    <property type="entry name" value="Cyt_c_biogenesis"/>
</dbReference>
<feature type="transmembrane region" description="Helical" evidence="3">
    <location>
        <begin position="49"/>
        <end position="69"/>
    </location>
</feature>
<accession>A0ABM7VGD6</accession>
<dbReference type="PRINTS" id="PR01410">
    <property type="entry name" value="CCBIOGENESIS"/>
</dbReference>
<feature type="transmembrane region" description="Helical" evidence="3">
    <location>
        <begin position="6"/>
        <end position="28"/>
    </location>
</feature>
<feature type="transmembrane region" description="Helical" evidence="3">
    <location>
        <begin position="456"/>
        <end position="476"/>
    </location>
</feature>
<feature type="transmembrane region" description="Helical" evidence="3">
    <location>
        <begin position="514"/>
        <end position="532"/>
    </location>
</feature>
<keyword evidence="3" id="KW-0812">Transmembrane</keyword>
<feature type="transmembrane region" description="Helical" evidence="3">
    <location>
        <begin position="127"/>
        <end position="147"/>
    </location>
</feature>
<feature type="transmembrane region" description="Helical" evidence="3">
    <location>
        <begin position="294"/>
        <end position="313"/>
    </location>
</feature>
<evidence type="ECO:0000256" key="3">
    <source>
        <dbReference type="SAM" id="Phobius"/>
    </source>
</evidence>
<feature type="domain" description="Cytochrome c-type biogenesis protein CcmF C-terminal" evidence="5">
    <location>
        <begin position="339"/>
        <end position="534"/>
    </location>
</feature>
<dbReference type="Proteomes" id="UP001354989">
    <property type="component" value="Chromosome"/>
</dbReference>
<protein>
    <submittedName>
        <fullName evidence="6">Cytochrome c assembly protein</fullName>
    </submittedName>
</protein>
<feature type="transmembrane region" description="Helical" evidence="3">
    <location>
        <begin position="198"/>
        <end position="218"/>
    </location>
</feature>
<dbReference type="PANTHER" id="PTHR43653">
    <property type="entry name" value="CYTOCHROME C ASSEMBLY PROTEIN-RELATED"/>
    <property type="match status" value="1"/>
</dbReference>
<feature type="domain" description="Cytochrome c assembly protein" evidence="4">
    <location>
        <begin position="99"/>
        <end position="317"/>
    </location>
</feature>
<gene>
    <name evidence="6" type="ORF">PEPS_23060</name>
</gene>
<dbReference type="Pfam" id="PF01578">
    <property type="entry name" value="Cytochrom_C_asm"/>
    <property type="match status" value="1"/>
</dbReference>
<dbReference type="InterPro" id="IPR002541">
    <property type="entry name" value="Cyt_c_assembly"/>
</dbReference>
<feature type="transmembrane region" description="Helical" evidence="3">
    <location>
        <begin position="271"/>
        <end position="287"/>
    </location>
</feature>
<evidence type="ECO:0000256" key="1">
    <source>
        <dbReference type="ARBA" id="ARBA00009186"/>
    </source>
</evidence>
<keyword evidence="7" id="KW-1185">Reference proteome</keyword>
<evidence type="ECO:0000313" key="6">
    <source>
        <dbReference type="EMBL" id="BDD00026.1"/>
    </source>
</evidence>
<dbReference type="Pfam" id="PF16327">
    <property type="entry name" value="CcmF_C"/>
    <property type="match status" value="1"/>
</dbReference>
<feature type="transmembrane region" description="Helical" evidence="3">
    <location>
        <begin position="424"/>
        <end position="444"/>
    </location>
</feature>
<proteinExistence type="inferred from homology"/>
<feature type="transmembrane region" description="Helical" evidence="3">
    <location>
        <begin position="373"/>
        <end position="391"/>
    </location>
</feature>
<keyword evidence="3" id="KW-1133">Transmembrane helix</keyword>
<feature type="transmembrane region" description="Helical" evidence="3">
    <location>
        <begin position="102"/>
        <end position="120"/>
    </location>
</feature>
<dbReference type="InterPro" id="IPR032523">
    <property type="entry name" value="CcmF_C"/>
</dbReference>
<feature type="transmembrane region" description="Helical" evidence="3">
    <location>
        <begin position="333"/>
        <end position="353"/>
    </location>
</feature>
<dbReference type="PANTHER" id="PTHR43653:SF1">
    <property type="entry name" value="CYTOCHROME C-TYPE BIOGENESIS PROTEIN CCMF"/>
    <property type="match status" value="1"/>
</dbReference>
<evidence type="ECO:0000313" key="7">
    <source>
        <dbReference type="Proteomes" id="UP001354989"/>
    </source>
</evidence>
<keyword evidence="3" id="KW-0472">Membrane</keyword>